<feature type="region of interest" description="Disordered" evidence="1">
    <location>
        <begin position="51"/>
        <end position="79"/>
    </location>
</feature>
<dbReference type="STRING" id="2094558.A0A314YIJ9"/>
<evidence type="ECO:0000313" key="2">
    <source>
        <dbReference type="EMBL" id="PQQ06187.1"/>
    </source>
</evidence>
<accession>A0A314YIJ9</accession>
<evidence type="ECO:0000256" key="1">
    <source>
        <dbReference type="SAM" id="MobiDB-lite"/>
    </source>
</evidence>
<protein>
    <submittedName>
        <fullName evidence="2">Uncharacterized protein</fullName>
    </submittedName>
</protein>
<dbReference type="EMBL" id="PJQY01000997">
    <property type="protein sequence ID" value="PQQ06187.1"/>
    <property type="molecule type" value="Genomic_DNA"/>
</dbReference>
<keyword evidence="3" id="KW-1185">Reference proteome</keyword>
<sequence length="147" mass="16169">MHNSWGSSPDSSTNKDIGRDLRPVDAAKLSMSTMQSCIPFQNTEVDDIVGSSSVSTALPDASGQDGAATEPWEDSSKSDVAELDTSVILSFDSRNEEPYEKVVQRVGLTLLSQFFELYDQVRYILSDLPLEIKHDRMTGSSDEKAMD</sequence>
<dbReference type="AlphaFoldDB" id="A0A314YIJ9"/>
<dbReference type="Proteomes" id="UP000250321">
    <property type="component" value="Unassembled WGS sequence"/>
</dbReference>
<comment type="caution">
    <text evidence="2">The sequence shown here is derived from an EMBL/GenBank/DDBJ whole genome shotgun (WGS) entry which is preliminary data.</text>
</comment>
<dbReference type="OrthoDB" id="1288778at2759"/>
<evidence type="ECO:0000313" key="3">
    <source>
        <dbReference type="Proteomes" id="UP000250321"/>
    </source>
</evidence>
<name>A0A314YIJ9_PRUYE</name>
<proteinExistence type="predicted"/>
<feature type="region of interest" description="Disordered" evidence="1">
    <location>
        <begin position="1"/>
        <end position="23"/>
    </location>
</feature>
<reference evidence="2 3" key="1">
    <citation type="submission" date="2018-02" db="EMBL/GenBank/DDBJ databases">
        <title>Draft genome of wild Prunus yedoensis var. nudiflora.</title>
        <authorList>
            <person name="Baek S."/>
            <person name="Kim J.-H."/>
            <person name="Choi K."/>
            <person name="Kim G.-B."/>
            <person name="Cho A."/>
            <person name="Jang H."/>
            <person name="Shin C.-H."/>
            <person name="Yu H.-J."/>
            <person name="Mun J.-H."/>
        </authorList>
    </citation>
    <scope>NUCLEOTIDE SEQUENCE [LARGE SCALE GENOMIC DNA]</scope>
    <source>
        <strain evidence="3">cv. Jeju island</strain>
        <tissue evidence="2">Leaf</tissue>
    </source>
</reference>
<gene>
    <name evidence="2" type="ORF">Pyn_02876</name>
</gene>
<feature type="compositionally biased region" description="Polar residues" evidence="1">
    <location>
        <begin position="1"/>
        <end position="15"/>
    </location>
</feature>
<organism evidence="2 3">
    <name type="scientific">Prunus yedoensis var. nudiflora</name>
    <dbReference type="NCBI Taxonomy" id="2094558"/>
    <lineage>
        <taxon>Eukaryota</taxon>
        <taxon>Viridiplantae</taxon>
        <taxon>Streptophyta</taxon>
        <taxon>Embryophyta</taxon>
        <taxon>Tracheophyta</taxon>
        <taxon>Spermatophyta</taxon>
        <taxon>Magnoliopsida</taxon>
        <taxon>eudicotyledons</taxon>
        <taxon>Gunneridae</taxon>
        <taxon>Pentapetalae</taxon>
        <taxon>rosids</taxon>
        <taxon>fabids</taxon>
        <taxon>Rosales</taxon>
        <taxon>Rosaceae</taxon>
        <taxon>Amygdaloideae</taxon>
        <taxon>Amygdaleae</taxon>
        <taxon>Prunus</taxon>
    </lineage>
</organism>